<dbReference type="NCBIfam" id="TIGR00360">
    <property type="entry name" value="ComEC_N-term"/>
    <property type="match status" value="1"/>
</dbReference>
<dbReference type="AlphaFoldDB" id="A0A6J7KQ83"/>
<feature type="transmembrane region" description="Helical" evidence="6">
    <location>
        <begin position="288"/>
        <end position="307"/>
    </location>
</feature>
<evidence type="ECO:0000256" key="2">
    <source>
        <dbReference type="ARBA" id="ARBA00022475"/>
    </source>
</evidence>
<accession>A0A6J7KQ83</accession>
<evidence type="ECO:0000313" key="9">
    <source>
        <dbReference type="EMBL" id="CAB4956589.1"/>
    </source>
</evidence>
<protein>
    <submittedName>
        <fullName evidence="9">Unannotated protein</fullName>
    </submittedName>
</protein>
<feature type="domain" description="ComEC/Rec2-related protein" evidence="8">
    <location>
        <begin position="172"/>
        <end position="429"/>
    </location>
</feature>
<organism evidence="9">
    <name type="scientific">freshwater metagenome</name>
    <dbReference type="NCBI Taxonomy" id="449393"/>
    <lineage>
        <taxon>unclassified sequences</taxon>
        <taxon>metagenomes</taxon>
        <taxon>ecological metagenomes</taxon>
    </lineage>
</organism>
<dbReference type="GO" id="GO:0005886">
    <property type="term" value="C:plasma membrane"/>
    <property type="evidence" value="ECO:0007669"/>
    <property type="project" value="UniProtKB-SubCell"/>
</dbReference>
<proteinExistence type="predicted"/>
<feature type="transmembrane region" description="Helical" evidence="6">
    <location>
        <begin position="39"/>
        <end position="57"/>
    </location>
</feature>
<gene>
    <name evidence="9" type="ORF">UFOPK3837_00784</name>
</gene>
<feature type="domain" description="Metallo-beta-lactamase" evidence="7">
    <location>
        <begin position="473"/>
        <end position="538"/>
    </location>
</feature>
<evidence type="ECO:0000256" key="6">
    <source>
        <dbReference type="SAM" id="Phobius"/>
    </source>
</evidence>
<evidence type="ECO:0000256" key="3">
    <source>
        <dbReference type="ARBA" id="ARBA00022692"/>
    </source>
</evidence>
<keyword evidence="2" id="KW-1003">Cell membrane</keyword>
<evidence type="ECO:0000256" key="1">
    <source>
        <dbReference type="ARBA" id="ARBA00004651"/>
    </source>
</evidence>
<dbReference type="InterPro" id="IPR004477">
    <property type="entry name" value="ComEC_N"/>
</dbReference>
<dbReference type="Pfam" id="PF00753">
    <property type="entry name" value="Lactamase_B"/>
    <property type="match status" value="1"/>
</dbReference>
<keyword evidence="4 6" id="KW-1133">Transmembrane helix</keyword>
<dbReference type="CDD" id="cd07731">
    <property type="entry name" value="ComA-like_MBL-fold"/>
    <property type="match status" value="1"/>
</dbReference>
<name>A0A6J7KQ83_9ZZZZ</name>
<feature type="transmembrane region" description="Helical" evidence="6">
    <location>
        <begin position="409"/>
        <end position="429"/>
    </location>
</feature>
<keyword evidence="5 6" id="KW-0472">Membrane</keyword>
<sequence>MTPILIAVTVWLHIGLGPPLAIAVDVLAITVAAIWSRRSLGFVLLFIVLAQVGVNLSTHQELRSIAREFKTEQVTLLATADGSAISKVRILAMPACRSCEGAIGQYGGPLTAGQTVSGRLMLRPSFGYGEFVARGRGFIDEPRASVVAAIHQAFSKHLSGLTPESRALVAGLSIGDTSGLSKEFSDQLKVLSLTHLNAVSGANCAIVVGLVFYVLGFVTRRRGVRIFVALCLLAGYVQLVGAGASVIRAAIMASIVLLAFARGVWPLGALCNTASVMLIFQPNFATDYGFALSVFATAGILVLAPALHQWLSAKLPAWLSLALSVTVAAQLWCMPILLGLQGGVPTYAVLANLLAEPVVAPITILGIVAAAICVPLPTVAHLLIWFASIPAQWIVAVTKTLSGLPNVTLGWHTGLVGMLALVVGLTLWLTRSKLFGAGLLVFVLLTEIIWSGVGAVRGSSWLPTDWSIVNCDVGQGDGLVIRDSGQVAVVDVGRDDQPINDCLSRLGVKQIDLLVLTHYDADHIGGLAGALKGRRVGTALITPFPDTRPLVSKVTALLRQAKRVVKSGIGLTGTLGSVSWQVLSPTQTAVEASDSNDASIVMRWETSDWVLYTMADLGERGQMRMVERFGGYLNHPTNKRLILKVAHHGSADQYPELIEAMHPDLALLSVGLGNSYGHPTQRTLSVLKSVGSTILRTDLQGALAVYGSLRYAVSGGG</sequence>
<dbReference type="Pfam" id="PF03772">
    <property type="entry name" value="Competence"/>
    <property type="match status" value="1"/>
</dbReference>
<reference evidence="9" key="1">
    <citation type="submission" date="2020-05" db="EMBL/GenBank/DDBJ databases">
        <authorList>
            <person name="Chiriac C."/>
            <person name="Salcher M."/>
            <person name="Ghai R."/>
            <person name="Kavagutti S V."/>
        </authorList>
    </citation>
    <scope>NUCLEOTIDE SEQUENCE</scope>
</reference>
<dbReference type="EMBL" id="CAFBNO010000033">
    <property type="protein sequence ID" value="CAB4956589.1"/>
    <property type="molecule type" value="Genomic_DNA"/>
</dbReference>
<feature type="transmembrane region" description="Helical" evidence="6">
    <location>
        <begin position="224"/>
        <end position="242"/>
    </location>
</feature>
<dbReference type="InterPro" id="IPR001279">
    <property type="entry name" value="Metallo-B-lactamas"/>
</dbReference>
<comment type="subcellular location">
    <subcellularLocation>
        <location evidence="1">Cell membrane</location>
        <topology evidence="1">Multi-pass membrane protein</topology>
    </subcellularLocation>
</comment>
<feature type="transmembrane region" description="Helical" evidence="6">
    <location>
        <begin position="358"/>
        <end position="388"/>
    </location>
</feature>
<evidence type="ECO:0000259" key="8">
    <source>
        <dbReference type="Pfam" id="PF03772"/>
    </source>
</evidence>
<dbReference type="PANTHER" id="PTHR30619">
    <property type="entry name" value="DNA INTERNALIZATION/COMPETENCE PROTEIN COMEC/REC2"/>
    <property type="match status" value="1"/>
</dbReference>
<dbReference type="SUPFAM" id="SSF56281">
    <property type="entry name" value="Metallo-hydrolase/oxidoreductase"/>
    <property type="match status" value="1"/>
</dbReference>
<feature type="transmembrane region" description="Helical" evidence="6">
    <location>
        <begin position="435"/>
        <end position="456"/>
    </location>
</feature>
<dbReference type="PANTHER" id="PTHR30619:SF1">
    <property type="entry name" value="RECOMBINATION PROTEIN 2"/>
    <property type="match status" value="1"/>
</dbReference>
<keyword evidence="3 6" id="KW-0812">Transmembrane</keyword>
<evidence type="ECO:0000256" key="4">
    <source>
        <dbReference type="ARBA" id="ARBA00022989"/>
    </source>
</evidence>
<dbReference type="Gene3D" id="3.60.15.10">
    <property type="entry name" value="Ribonuclease Z/Hydroxyacylglutathione hydrolase-like"/>
    <property type="match status" value="1"/>
</dbReference>
<dbReference type="InterPro" id="IPR036866">
    <property type="entry name" value="RibonucZ/Hydroxyglut_hydro"/>
</dbReference>
<evidence type="ECO:0000256" key="5">
    <source>
        <dbReference type="ARBA" id="ARBA00023136"/>
    </source>
</evidence>
<feature type="transmembrane region" description="Helical" evidence="6">
    <location>
        <begin position="196"/>
        <end position="218"/>
    </location>
</feature>
<dbReference type="InterPro" id="IPR052159">
    <property type="entry name" value="Competence_DNA_uptake"/>
</dbReference>
<evidence type="ECO:0000259" key="7">
    <source>
        <dbReference type="Pfam" id="PF00753"/>
    </source>
</evidence>
<dbReference type="InterPro" id="IPR035681">
    <property type="entry name" value="ComA-like_MBL"/>
</dbReference>